<dbReference type="Proteomes" id="UP000245802">
    <property type="component" value="Chromosome"/>
</dbReference>
<dbReference type="Pfam" id="PF04371">
    <property type="entry name" value="PAD_porph"/>
    <property type="match status" value="1"/>
</dbReference>
<keyword evidence="1" id="KW-0378">Hydrolase</keyword>
<sequence length="352" mass="39285">MTKSQEIAPYRMPAEWEPHASTWLAWPHRGSDWPGKMEPIPWVYAEIVRALTRHETVNLIVPDDIRHAAATDALTRAGADISRVKLWEKPTDRSWVRDSGPIFVRDSAGGRVALDWHFNAWAKYPDWLQDDSLPAFVAESLGVKSVQPVRDGHRIVLEGGSIDVNGAGLLLTTEECLLSKTQERNPPFSRADYEAVFAEYLGVQKVLWLDRGIVGDDTHGHVDDLARFVNSRTVVTVVENDPSDENYQPLQENLERLGGMTDVHGTKLEVIPLPMPRPLIFEGTRLPASYANFYIANGTVIVPTFNDPADRLALGILADVFADREVVGISCVDLVWGFGTLHCMTQQEIATR</sequence>
<dbReference type="Gene3D" id="3.75.10.10">
    <property type="entry name" value="L-arginine/glycine Amidinotransferase, Chain A"/>
    <property type="match status" value="1"/>
</dbReference>
<accession>A0A2Z3GU84</accession>
<dbReference type="PANTHER" id="PTHR31377">
    <property type="entry name" value="AGMATINE DEIMINASE-RELATED"/>
    <property type="match status" value="1"/>
</dbReference>
<gene>
    <name evidence="2" type="ORF">C1280_07225</name>
</gene>
<dbReference type="EMBL" id="CP025958">
    <property type="protein sequence ID" value="AWM36828.1"/>
    <property type="molecule type" value="Genomic_DNA"/>
</dbReference>
<reference evidence="2 3" key="1">
    <citation type="submission" date="2018-01" db="EMBL/GenBank/DDBJ databases">
        <title>G. obscuriglobus.</title>
        <authorList>
            <person name="Franke J."/>
            <person name="Blomberg W."/>
            <person name="Selmecki A."/>
        </authorList>
    </citation>
    <scope>NUCLEOTIDE SEQUENCE [LARGE SCALE GENOMIC DNA]</scope>
    <source>
        <strain evidence="2 3">DSM 5831</strain>
    </source>
</reference>
<dbReference type="GO" id="GO:0047632">
    <property type="term" value="F:agmatine deiminase activity"/>
    <property type="evidence" value="ECO:0007669"/>
    <property type="project" value="TreeGrafter"/>
</dbReference>
<evidence type="ECO:0000256" key="1">
    <source>
        <dbReference type="ARBA" id="ARBA00022801"/>
    </source>
</evidence>
<dbReference type="KEGG" id="gog:C1280_07225"/>
<evidence type="ECO:0000313" key="3">
    <source>
        <dbReference type="Proteomes" id="UP000245802"/>
    </source>
</evidence>
<organism evidence="2 3">
    <name type="scientific">Gemmata obscuriglobus</name>
    <dbReference type="NCBI Taxonomy" id="114"/>
    <lineage>
        <taxon>Bacteria</taxon>
        <taxon>Pseudomonadati</taxon>
        <taxon>Planctomycetota</taxon>
        <taxon>Planctomycetia</taxon>
        <taxon>Gemmatales</taxon>
        <taxon>Gemmataceae</taxon>
        <taxon>Gemmata</taxon>
    </lineage>
</organism>
<dbReference type="GO" id="GO:0009446">
    <property type="term" value="P:putrescine biosynthetic process"/>
    <property type="evidence" value="ECO:0007669"/>
    <property type="project" value="InterPro"/>
</dbReference>
<dbReference type="AlphaFoldDB" id="A0A2Z3GU84"/>
<evidence type="ECO:0000313" key="2">
    <source>
        <dbReference type="EMBL" id="AWM36828.1"/>
    </source>
</evidence>
<keyword evidence="3" id="KW-1185">Reference proteome</keyword>
<dbReference type="GO" id="GO:0004668">
    <property type="term" value="F:protein-arginine deiminase activity"/>
    <property type="evidence" value="ECO:0007669"/>
    <property type="project" value="InterPro"/>
</dbReference>
<name>A0A2Z3GU84_9BACT</name>
<dbReference type="PANTHER" id="PTHR31377:SF0">
    <property type="entry name" value="AGMATINE DEIMINASE-RELATED"/>
    <property type="match status" value="1"/>
</dbReference>
<dbReference type="RefSeq" id="WP_010035699.1">
    <property type="nucleotide sequence ID" value="NZ_CP025958.1"/>
</dbReference>
<dbReference type="OrthoDB" id="9808013at2"/>
<proteinExistence type="predicted"/>
<dbReference type="InterPro" id="IPR007466">
    <property type="entry name" value="Peptidyl-Arg-deiminase_porph"/>
</dbReference>
<dbReference type="SUPFAM" id="SSF55909">
    <property type="entry name" value="Pentein"/>
    <property type="match status" value="1"/>
</dbReference>
<protein>
    <submittedName>
        <fullName evidence="2">Agmatine deiminase family protein</fullName>
    </submittedName>
</protein>